<dbReference type="EMBL" id="AZGB01000018">
    <property type="protein sequence ID" value="KRM05731.1"/>
    <property type="molecule type" value="Genomic_DNA"/>
</dbReference>
<dbReference type="PATRIC" id="fig|1423750.3.peg.1476"/>
<dbReference type="AlphaFoldDB" id="A0A0R1VS89"/>
<dbReference type="OrthoDB" id="2382185at2"/>
<dbReference type="RefSeq" id="WP_057872164.1">
    <property type="nucleotide sequence ID" value="NZ_AZGB01000018.1"/>
</dbReference>
<name>A0A0R1VS89_9LACO</name>
<keyword evidence="3" id="KW-1185">Reference proteome</keyword>
<keyword evidence="1" id="KW-0472">Membrane</keyword>
<keyword evidence="1" id="KW-1133">Transmembrane helix</keyword>
<dbReference type="Proteomes" id="UP000051451">
    <property type="component" value="Unassembled WGS sequence"/>
</dbReference>
<evidence type="ECO:0000313" key="3">
    <source>
        <dbReference type="Proteomes" id="UP000051451"/>
    </source>
</evidence>
<organism evidence="2 3">
    <name type="scientific">Liquorilactobacillus ghanensis DSM 18630</name>
    <dbReference type="NCBI Taxonomy" id="1423750"/>
    <lineage>
        <taxon>Bacteria</taxon>
        <taxon>Bacillati</taxon>
        <taxon>Bacillota</taxon>
        <taxon>Bacilli</taxon>
        <taxon>Lactobacillales</taxon>
        <taxon>Lactobacillaceae</taxon>
        <taxon>Liquorilactobacillus</taxon>
    </lineage>
</organism>
<protein>
    <submittedName>
        <fullName evidence="2">YycH family protein</fullName>
    </submittedName>
</protein>
<dbReference type="STRING" id="1423750.FC89_GL001439"/>
<evidence type="ECO:0000256" key="1">
    <source>
        <dbReference type="SAM" id="Phobius"/>
    </source>
</evidence>
<dbReference type="Gene3D" id="3.10.450.310">
    <property type="match status" value="1"/>
</dbReference>
<keyword evidence="1" id="KW-0812">Transmembrane</keyword>
<reference evidence="2 3" key="1">
    <citation type="journal article" date="2015" name="Genome Announc.">
        <title>Expanding the biotechnology potential of lactobacilli through comparative genomics of 213 strains and associated genera.</title>
        <authorList>
            <person name="Sun Z."/>
            <person name="Harris H.M."/>
            <person name="McCann A."/>
            <person name="Guo C."/>
            <person name="Argimon S."/>
            <person name="Zhang W."/>
            <person name="Yang X."/>
            <person name="Jeffery I.B."/>
            <person name="Cooney J.C."/>
            <person name="Kagawa T.F."/>
            <person name="Liu W."/>
            <person name="Song Y."/>
            <person name="Salvetti E."/>
            <person name="Wrobel A."/>
            <person name="Rasinkangas P."/>
            <person name="Parkhill J."/>
            <person name="Rea M.C."/>
            <person name="O'Sullivan O."/>
            <person name="Ritari J."/>
            <person name="Douillard F.P."/>
            <person name="Paul Ross R."/>
            <person name="Yang R."/>
            <person name="Briner A.E."/>
            <person name="Felis G.E."/>
            <person name="de Vos W.M."/>
            <person name="Barrangou R."/>
            <person name="Klaenhammer T.R."/>
            <person name="Caufield P.W."/>
            <person name="Cui Y."/>
            <person name="Zhang H."/>
            <person name="O'Toole P.W."/>
        </authorList>
    </citation>
    <scope>NUCLEOTIDE SEQUENCE [LARGE SCALE GENOMIC DNA]</scope>
    <source>
        <strain evidence="2 3">DSM 18630</strain>
    </source>
</reference>
<gene>
    <name evidence="2" type="ORF">FC89_GL001439</name>
</gene>
<proteinExistence type="predicted"/>
<dbReference type="GeneID" id="98319443"/>
<sequence>MKLRNVLLHSGLTITVIISIFFTAIIWLNPATFQRNSKATTATGDTFQNNDHKKIGDVFLPTQTVLNENDGLYQLSSSRIDLVQLFRQQLVKQKVQRISRHDYRSLTDYQSLLKQSNAVVFNYGSPITVKIFNQAFKQKINKYQNLKYNRILVPLNNKKVIYLMNDADKNVFKVTFNKLSWHKLEKQLKNNDIQHLPVDYELEGNQYRLAYRQAITLPSYSYLINKVNASSLVPELLNSDGQSTITTKVQKNQTIYSDGGDNRMVISNQTGKVTFSSYSDLNYYTGPAESARKHVENLSYNELLKQSFMRINSIGSSLDDVRFAGYDLTNQTAIFHSYVAGFPIISDNNYGGFKIQILNSGAQQYNFSIYSLQVMVPSSGKEVTLPSTSQVYQSLLQEGYSAAKIKGIKIGYRWQVNRSSKLVVDLLPSYFVNINGQWSNYQNLLGNSATAKTR</sequence>
<comment type="caution">
    <text evidence="2">The sequence shown here is derived from an EMBL/GenBank/DDBJ whole genome shotgun (WGS) entry which is preliminary data.</text>
</comment>
<dbReference type="CDD" id="cd15787">
    <property type="entry name" value="YycH_N"/>
    <property type="match status" value="1"/>
</dbReference>
<feature type="transmembrane region" description="Helical" evidence="1">
    <location>
        <begin position="6"/>
        <end position="28"/>
    </location>
</feature>
<evidence type="ECO:0000313" key="2">
    <source>
        <dbReference type="EMBL" id="KRM05731.1"/>
    </source>
</evidence>
<accession>A0A0R1VS89</accession>